<protein>
    <submittedName>
        <fullName evidence="1">Uncharacterized protein</fullName>
    </submittedName>
</protein>
<sequence length="203" mass="24321">MKILTKRFNLQNQELQIMEQFTQILEDLDNQNIFESFTIANSLEYINQVSIFSKKYFKVRYDANFIVSGFRINQFTAFDFYEIFLDFYHNQQLQMLKIQEKISNNKIFYQIYKIFQYFSIFLAIDMSKRQLIKLIITKKENYLFNQLKKREILKSLGKIHISVIIKMILNTKHYQENACQLILKAVYILSIINPSGLTDKSKG</sequence>
<dbReference type="EMBL" id="CAJJDO010000134">
    <property type="protein sequence ID" value="CAD8203452.1"/>
    <property type="molecule type" value="Genomic_DNA"/>
</dbReference>
<keyword evidence="2" id="KW-1185">Reference proteome</keyword>
<organism evidence="1 2">
    <name type="scientific">Paramecium pentaurelia</name>
    <dbReference type="NCBI Taxonomy" id="43138"/>
    <lineage>
        <taxon>Eukaryota</taxon>
        <taxon>Sar</taxon>
        <taxon>Alveolata</taxon>
        <taxon>Ciliophora</taxon>
        <taxon>Intramacronucleata</taxon>
        <taxon>Oligohymenophorea</taxon>
        <taxon>Peniculida</taxon>
        <taxon>Parameciidae</taxon>
        <taxon>Paramecium</taxon>
    </lineage>
</organism>
<name>A0A8S1XSB3_9CILI</name>
<reference evidence="1" key="1">
    <citation type="submission" date="2021-01" db="EMBL/GenBank/DDBJ databases">
        <authorList>
            <consortium name="Genoscope - CEA"/>
            <person name="William W."/>
        </authorList>
    </citation>
    <scope>NUCLEOTIDE SEQUENCE</scope>
</reference>
<dbReference type="Proteomes" id="UP000689195">
    <property type="component" value="Unassembled WGS sequence"/>
</dbReference>
<evidence type="ECO:0000313" key="2">
    <source>
        <dbReference type="Proteomes" id="UP000689195"/>
    </source>
</evidence>
<comment type="caution">
    <text evidence="1">The sequence shown here is derived from an EMBL/GenBank/DDBJ whole genome shotgun (WGS) entry which is preliminary data.</text>
</comment>
<dbReference type="AlphaFoldDB" id="A0A8S1XSB3"/>
<accession>A0A8S1XSB3</accession>
<dbReference type="OrthoDB" id="323031at2759"/>
<evidence type="ECO:0000313" key="1">
    <source>
        <dbReference type="EMBL" id="CAD8203452.1"/>
    </source>
</evidence>
<gene>
    <name evidence="1" type="ORF">PPENT_87.1.T1340006</name>
</gene>
<proteinExistence type="predicted"/>